<evidence type="ECO:0000313" key="5">
    <source>
        <dbReference type="Proteomes" id="UP000239549"/>
    </source>
</evidence>
<dbReference type="Gene3D" id="1.10.287.950">
    <property type="entry name" value="Methyl-accepting chemotaxis protein"/>
    <property type="match status" value="1"/>
</dbReference>
<organism evidence="4 5">
    <name type="scientific">Desulfocucumis palustris</name>
    <dbReference type="NCBI Taxonomy" id="1898651"/>
    <lineage>
        <taxon>Bacteria</taxon>
        <taxon>Bacillati</taxon>
        <taxon>Bacillota</taxon>
        <taxon>Clostridia</taxon>
        <taxon>Eubacteriales</taxon>
        <taxon>Desulfocucumaceae</taxon>
        <taxon>Desulfocucumis</taxon>
    </lineage>
</organism>
<protein>
    <submittedName>
        <fullName evidence="4">Methyl-accepting chemotaxis protein</fullName>
    </submittedName>
</protein>
<keyword evidence="1 2" id="KW-0807">Transducer</keyword>
<dbReference type="EMBL" id="BFAV01000124">
    <property type="protein sequence ID" value="GBF33948.1"/>
    <property type="molecule type" value="Genomic_DNA"/>
</dbReference>
<dbReference type="GO" id="GO:0007165">
    <property type="term" value="P:signal transduction"/>
    <property type="evidence" value="ECO:0007669"/>
    <property type="project" value="UniProtKB-KW"/>
</dbReference>
<gene>
    <name evidence="4" type="ORF">DCCM_3059</name>
</gene>
<dbReference type="PANTHER" id="PTHR32089">
    <property type="entry name" value="METHYL-ACCEPTING CHEMOTAXIS PROTEIN MCPB"/>
    <property type="match status" value="1"/>
</dbReference>
<dbReference type="AlphaFoldDB" id="A0A2L2XCI0"/>
<accession>A0A2L2XCI0</accession>
<comment type="caution">
    <text evidence="4">The sequence shown here is derived from an EMBL/GenBank/DDBJ whole genome shotgun (WGS) entry which is preliminary data.</text>
</comment>
<dbReference type="Pfam" id="PF00015">
    <property type="entry name" value="MCPsignal"/>
    <property type="match status" value="1"/>
</dbReference>
<dbReference type="RefSeq" id="WP_104372266.1">
    <property type="nucleotide sequence ID" value="NZ_BFAV01000124.1"/>
</dbReference>
<feature type="domain" description="Methyl-accepting transducer" evidence="3">
    <location>
        <begin position="104"/>
        <end position="265"/>
    </location>
</feature>
<dbReference type="GO" id="GO:0016020">
    <property type="term" value="C:membrane"/>
    <property type="evidence" value="ECO:0007669"/>
    <property type="project" value="InterPro"/>
</dbReference>
<dbReference type="SMART" id="SM00283">
    <property type="entry name" value="MA"/>
    <property type="match status" value="1"/>
</dbReference>
<proteinExistence type="predicted"/>
<sequence>MAKCVKSLIGSGVAVSLTDLEKFHYYEPGSNINHNVNKGDPIKKGSTTYQVLTTHNRVVTKITDLSIYGVAYLSMCSPLYNSKEELIGTLGIFQPTENQDALVESATRLEKSIEIINQTTSNLSAGSQQLAATAGNLSTQADTIKNNVLRTDTVLNLIKDIAGQTHLLGLNAAIEAARAGDQGRGFNVVAGEIRKLAAKTAGSTKEITDTLMLITGAINDLSEQIYQIASVSEEQSASVEEIAASINEITVMSKDLNELAEKLIQ</sequence>
<evidence type="ECO:0000313" key="4">
    <source>
        <dbReference type="EMBL" id="GBF33948.1"/>
    </source>
</evidence>
<evidence type="ECO:0000256" key="1">
    <source>
        <dbReference type="ARBA" id="ARBA00023224"/>
    </source>
</evidence>
<evidence type="ECO:0000259" key="3">
    <source>
        <dbReference type="PROSITE" id="PS50111"/>
    </source>
</evidence>
<dbReference type="PANTHER" id="PTHR32089:SF112">
    <property type="entry name" value="LYSOZYME-LIKE PROTEIN-RELATED"/>
    <property type="match status" value="1"/>
</dbReference>
<name>A0A2L2XCI0_9FIRM</name>
<evidence type="ECO:0000256" key="2">
    <source>
        <dbReference type="PROSITE-ProRule" id="PRU00284"/>
    </source>
</evidence>
<reference evidence="5" key="1">
    <citation type="submission" date="2018-02" db="EMBL/GenBank/DDBJ databases">
        <title>Genome sequence of Desulfocucumis palustris strain NAW-5.</title>
        <authorList>
            <person name="Watanabe M."/>
            <person name="Kojima H."/>
            <person name="Fukui M."/>
        </authorList>
    </citation>
    <scope>NUCLEOTIDE SEQUENCE [LARGE SCALE GENOMIC DNA]</scope>
    <source>
        <strain evidence="5">NAW-5</strain>
    </source>
</reference>
<dbReference type="OrthoDB" id="3192at2"/>
<dbReference type="PROSITE" id="PS50111">
    <property type="entry name" value="CHEMOTAXIS_TRANSDUC_2"/>
    <property type="match status" value="1"/>
</dbReference>
<dbReference type="SUPFAM" id="SSF58104">
    <property type="entry name" value="Methyl-accepting chemotaxis protein (MCP) signaling domain"/>
    <property type="match status" value="1"/>
</dbReference>
<keyword evidence="5" id="KW-1185">Reference proteome</keyword>
<dbReference type="Proteomes" id="UP000239549">
    <property type="component" value="Unassembled WGS sequence"/>
</dbReference>
<dbReference type="InterPro" id="IPR004089">
    <property type="entry name" value="MCPsignal_dom"/>
</dbReference>